<dbReference type="Proteomes" id="UP000051086">
    <property type="component" value="Unassembled WGS sequence"/>
</dbReference>
<dbReference type="EMBL" id="CYSB01000009">
    <property type="protein sequence ID" value="CUH63939.1"/>
    <property type="molecule type" value="Genomic_DNA"/>
</dbReference>
<reference evidence="3 5" key="1">
    <citation type="submission" date="2015-09" db="EMBL/GenBank/DDBJ databases">
        <authorList>
            <consortium name="Swine Surveillance"/>
        </authorList>
    </citation>
    <scope>NUCLEOTIDE SEQUENCE [LARGE SCALE GENOMIC DNA]</scope>
    <source>
        <strain evidence="3 5">5120</strain>
    </source>
</reference>
<evidence type="ECO:0000313" key="5">
    <source>
        <dbReference type="Proteomes" id="UP000051887"/>
    </source>
</evidence>
<protein>
    <submittedName>
        <fullName evidence="3">Uncharacterized protein</fullName>
    </submittedName>
</protein>
<dbReference type="AlphaFoldDB" id="A0A0P1FV97"/>
<name>A0A0P1FV97_9RHOB</name>
<evidence type="ECO:0000256" key="1">
    <source>
        <dbReference type="SAM" id="SignalP"/>
    </source>
</evidence>
<evidence type="ECO:0000313" key="2">
    <source>
        <dbReference type="EMBL" id="CUH63939.1"/>
    </source>
</evidence>
<dbReference type="RefSeq" id="WP_058243933.1">
    <property type="nucleotide sequence ID" value="NZ_CYSB01000009.1"/>
</dbReference>
<organism evidence="3 5">
    <name type="scientific">Thalassovita autumnalis</name>
    <dbReference type="NCBI Taxonomy" id="2072972"/>
    <lineage>
        <taxon>Bacteria</taxon>
        <taxon>Pseudomonadati</taxon>
        <taxon>Pseudomonadota</taxon>
        <taxon>Alphaproteobacteria</taxon>
        <taxon>Rhodobacterales</taxon>
        <taxon>Roseobacteraceae</taxon>
        <taxon>Thalassovita</taxon>
    </lineage>
</organism>
<evidence type="ECO:0000313" key="3">
    <source>
        <dbReference type="EMBL" id="CUH72758.1"/>
    </source>
</evidence>
<gene>
    <name evidence="2" type="ORF">TL5118_00687</name>
    <name evidence="3" type="ORF">TL5120_02555</name>
</gene>
<dbReference type="EMBL" id="CYSC01000034">
    <property type="protein sequence ID" value="CUH72758.1"/>
    <property type="molecule type" value="Genomic_DNA"/>
</dbReference>
<keyword evidence="1" id="KW-0732">Signal</keyword>
<sequence length="157" mass="17029">MKAISALFVSAALALPTMAAAEVSEDRVLEFIEVMVANDCVLPEDKAAEVLPANGFERDEAGAIVKHLRGEGRMNRAKRTIYLTGPECESPEAVRAGALQVLKKNDCKVGLEEFKSVFKKSGLEPMLVKQELQKMVMGGEATMGENDTIMLKPEVCS</sequence>
<feature type="signal peptide" evidence="1">
    <location>
        <begin position="1"/>
        <end position="21"/>
    </location>
</feature>
<accession>A0A0P1FV97</accession>
<evidence type="ECO:0000313" key="4">
    <source>
        <dbReference type="Proteomes" id="UP000051086"/>
    </source>
</evidence>
<dbReference type="Proteomes" id="UP000051887">
    <property type="component" value="Unassembled WGS sequence"/>
</dbReference>
<reference evidence="2 4" key="2">
    <citation type="submission" date="2015-09" db="EMBL/GenBank/DDBJ databases">
        <authorList>
            <person name="Rodrigo-Torres L."/>
            <person name="Arahal D.R."/>
        </authorList>
    </citation>
    <scope>NUCLEOTIDE SEQUENCE [LARGE SCALE GENOMIC DNA]</scope>
    <source>
        <strain evidence="2 4">CECT 5118</strain>
    </source>
</reference>
<proteinExistence type="predicted"/>
<feature type="chain" id="PRO_5009792536" evidence="1">
    <location>
        <begin position="22"/>
        <end position="157"/>
    </location>
</feature>
<keyword evidence="4" id="KW-1185">Reference proteome</keyword>